<protein>
    <submittedName>
        <fullName evidence="3">Uncharacterized protein</fullName>
    </submittedName>
</protein>
<proteinExistence type="predicted"/>
<organism evidence="3 4">
    <name type="scientific">Umezawaea tangerina</name>
    <dbReference type="NCBI Taxonomy" id="84725"/>
    <lineage>
        <taxon>Bacteria</taxon>
        <taxon>Bacillati</taxon>
        <taxon>Actinomycetota</taxon>
        <taxon>Actinomycetes</taxon>
        <taxon>Pseudonocardiales</taxon>
        <taxon>Pseudonocardiaceae</taxon>
        <taxon>Umezawaea</taxon>
    </lineage>
</organism>
<keyword evidence="2" id="KW-1133">Transmembrane helix</keyword>
<feature type="transmembrane region" description="Helical" evidence="2">
    <location>
        <begin position="34"/>
        <end position="55"/>
    </location>
</feature>
<comment type="caution">
    <text evidence="3">The sequence shown here is derived from an EMBL/GenBank/DDBJ whole genome shotgun (WGS) entry which is preliminary data.</text>
</comment>
<feature type="transmembrane region" description="Helical" evidence="2">
    <location>
        <begin position="67"/>
        <end position="88"/>
    </location>
</feature>
<dbReference type="EMBL" id="PVTF01000017">
    <property type="protein sequence ID" value="PRY34388.1"/>
    <property type="molecule type" value="Genomic_DNA"/>
</dbReference>
<feature type="transmembrane region" description="Helical" evidence="2">
    <location>
        <begin position="100"/>
        <end position="131"/>
    </location>
</feature>
<sequence>MLLNGGPDDQPPRRSSGLHRAWRAFRAWRRARPFWAGLFVGLAGLVILAPPYANLRLGDLVISIKTFGGVSALLIGVLLEIAAGALWFRPGFRFPAGVVAVLLSLIALVTTNLGGFLVGTVLGLLGGALAVSWTDRPRKAKASRTGKHGSTATPLAALSLVGLVLLQPPTSTEPPPSSQAPTSSSVPSTTAEPPSTPPPSSSVPPSSSEPSAPPPSEDQPLPPPEDNTPLVAANRAWTLKASRLELGGLDFTGVREVPLDGRQVEVLRFTATSLKITNLVQTADLGDGHALVTAAAPGSVSTVDSGRIELLTLRLKGNLDILGLRIPVDYTAANPPPLNVPFAAFTEVTVQNTDLRGGVLRIPGARISTS</sequence>
<evidence type="ECO:0000256" key="2">
    <source>
        <dbReference type="SAM" id="Phobius"/>
    </source>
</evidence>
<feature type="compositionally biased region" description="Pro residues" evidence="1">
    <location>
        <begin position="211"/>
        <end position="226"/>
    </location>
</feature>
<feature type="region of interest" description="Disordered" evidence="1">
    <location>
        <begin position="167"/>
        <end position="229"/>
    </location>
</feature>
<name>A0A2T0SLV7_9PSEU</name>
<keyword evidence="4" id="KW-1185">Reference proteome</keyword>
<keyword evidence="2" id="KW-0812">Transmembrane</keyword>
<reference evidence="3 4" key="1">
    <citation type="submission" date="2018-03" db="EMBL/GenBank/DDBJ databases">
        <title>Genomic Encyclopedia of Archaeal and Bacterial Type Strains, Phase II (KMG-II): from individual species to whole genera.</title>
        <authorList>
            <person name="Goeker M."/>
        </authorList>
    </citation>
    <scope>NUCLEOTIDE SEQUENCE [LARGE SCALE GENOMIC DNA]</scope>
    <source>
        <strain evidence="3 4">DSM 44720</strain>
    </source>
</reference>
<dbReference type="OrthoDB" id="2374834at2"/>
<evidence type="ECO:0000256" key="1">
    <source>
        <dbReference type="SAM" id="MobiDB-lite"/>
    </source>
</evidence>
<gene>
    <name evidence="3" type="ORF">CLV43_117162</name>
</gene>
<dbReference type="AlphaFoldDB" id="A0A2T0SLV7"/>
<keyword evidence="2" id="KW-0472">Membrane</keyword>
<evidence type="ECO:0000313" key="3">
    <source>
        <dbReference type="EMBL" id="PRY34388.1"/>
    </source>
</evidence>
<accession>A0A2T0SLV7</accession>
<dbReference type="Pfam" id="PF19609">
    <property type="entry name" value="DUF6114"/>
    <property type="match status" value="1"/>
</dbReference>
<dbReference type="Proteomes" id="UP000239494">
    <property type="component" value="Unassembled WGS sequence"/>
</dbReference>
<feature type="compositionally biased region" description="Low complexity" evidence="1">
    <location>
        <begin position="179"/>
        <end position="193"/>
    </location>
</feature>
<evidence type="ECO:0000313" key="4">
    <source>
        <dbReference type="Proteomes" id="UP000239494"/>
    </source>
</evidence>
<dbReference type="InterPro" id="IPR046096">
    <property type="entry name" value="DUF6114"/>
</dbReference>
<dbReference type="RefSeq" id="WP_106195309.1">
    <property type="nucleotide sequence ID" value="NZ_PVTF01000017.1"/>
</dbReference>